<dbReference type="STRING" id="398580.Dshi_0229"/>
<sequence>MEGALPLIGGLICLALAVTRSLVAAIEQRAIWPTLLLAPVGLGLLAVAWQAQPDGLQLEDIPVAVVKIYRTVMD</sequence>
<keyword evidence="1" id="KW-0812">Transmembrane</keyword>
<name>A8LLG8_DINSH</name>
<keyword evidence="3" id="KW-1185">Reference proteome</keyword>
<dbReference type="KEGG" id="dsh:Dshi_0229"/>
<accession>A8LLG8</accession>
<dbReference type="Proteomes" id="UP000006833">
    <property type="component" value="Chromosome"/>
</dbReference>
<dbReference type="EMBL" id="CP000830">
    <property type="protein sequence ID" value="ABV91978.1"/>
    <property type="molecule type" value="Genomic_DNA"/>
</dbReference>
<feature type="transmembrane region" description="Helical" evidence="1">
    <location>
        <begin position="31"/>
        <end position="49"/>
    </location>
</feature>
<reference evidence="3" key="1">
    <citation type="journal article" date="2010" name="ISME J.">
        <title>The complete genome sequence of the algal symbiont Dinoroseobacter shibae: a hitchhiker's guide to life in the sea.</title>
        <authorList>
            <person name="Wagner-Dobler I."/>
            <person name="Ballhausen B."/>
            <person name="Berger M."/>
            <person name="Brinkhoff T."/>
            <person name="Buchholz I."/>
            <person name="Bunk B."/>
            <person name="Cypionka H."/>
            <person name="Daniel R."/>
            <person name="Drepper T."/>
            <person name="Gerdts G."/>
            <person name="Hahnke S."/>
            <person name="Han C."/>
            <person name="Jahn D."/>
            <person name="Kalhoefer D."/>
            <person name="Kiss H."/>
            <person name="Klenk H.P."/>
            <person name="Kyrpides N."/>
            <person name="Liebl W."/>
            <person name="Liesegang H."/>
            <person name="Meincke L."/>
            <person name="Pati A."/>
            <person name="Petersen J."/>
            <person name="Piekarski T."/>
            <person name="Pommerenke C."/>
            <person name="Pradella S."/>
            <person name="Pukall R."/>
            <person name="Rabus R."/>
            <person name="Stackebrandt E."/>
            <person name="Thole S."/>
            <person name="Thompson L."/>
            <person name="Tielen P."/>
            <person name="Tomasch J."/>
            <person name="von Jan M."/>
            <person name="Wanphrut N."/>
            <person name="Wichels A."/>
            <person name="Zech H."/>
            <person name="Simon M."/>
        </authorList>
    </citation>
    <scope>NUCLEOTIDE SEQUENCE [LARGE SCALE GENOMIC DNA]</scope>
    <source>
        <strain evidence="3">DSM 16493 / NCIMB 14021 / DFL 12</strain>
    </source>
</reference>
<dbReference type="HOGENOM" id="CLU_2681827_0_0_5"/>
<dbReference type="RefSeq" id="WP_012176911.1">
    <property type="nucleotide sequence ID" value="NC_009952.1"/>
</dbReference>
<keyword evidence="1" id="KW-0472">Membrane</keyword>
<evidence type="ECO:0000256" key="1">
    <source>
        <dbReference type="SAM" id="Phobius"/>
    </source>
</evidence>
<gene>
    <name evidence="2" type="ordered locus">Dshi_0229</name>
</gene>
<protein>
    <submittedName>
        <fullName evidence="2">Uncharacterized protein</fullName>
    </submittedName>
</protein>
<organism evidence="2 3">
    <name type="scientific">Dinoroseobacter shibae (strain DSM 16493 / NCIMB 14021 / DFL 12)</name>
    <dbReference type="NCBI Taxonomy" id="398580"/>
    <lineage>
        <taxon>Bacteria</taxon>
        <taxon>Pseudomonadati</taxon>
        <taxon>Pseudomonadota</taxon>
        <taxon>Alphaproteobacteria</taxon>
        <taxon>Rhodobacterales</taxon>
        <taxon>Roseobacteraceae</taxon>
        <taxon>Dinoroseobacter</taxon>
    </lineage>
</organism>
<keyword evidence="1" id="KW-1133">Transmembrane helix</keyword>
<evidence type="ECO:0000313" key="2">
    <source>
        <dbReference type="EMBL" id="ABV91978.1"/>
    </source>
</evidence>
<dbReference type="AlphaFoldDB" id="A8LLG8"/>
<proteinExistence type="predicted"/>
<evidence type="ECO:0000313" key="3">
    <source>
        <dbReference type="Proteomes" id="UP000006833"/>
    </source>
</evidence>